<dbReference type="Proteomes" id="UP000318733">
    <property type="component" value="Unassembled WGS sequence"/>
</dbReference>
<accession>A0A556M9D9</accession>
<evidence type="ECO:0000313" key="2">
    <source>
        <dbReference type="Proteomes" id="UP000318733"/>
    </source>
</evidence>
<protein>
    <submittedName>
        <fullName evidence="1">Uncharacterized protein</fullName>
    </submittedName>
</protein>
<reference evidence="1 2" key="1">
    <citation type="submission" date="2019-07" db="EMBL/GenBank/DDBJ databases">
        <authorList>
            <person name="Huq M.A."/>
        </authorList>
    </citation>
    <scope>NUCLEOTIDE SEQUENCE [LARGE SCALE GENOMIC DNA]</scope>
    <source>
        <strain evidence="1 2">MAH-19</strain>
    </source>
</reference>
<name>A0A556M9D9_9SPHI</name>
<proteinExistence type="predicted"/>
<keyword evidence="2" id="KW-1185">Reference proteome</keyword>
<sequence length="96" mass="10761">MISCLGASRKYRVPRNTIKAWAGKLNLTTLLSAENSSTLPGMTQSQESKLLIKKINELTKALELSQLKNLALETNIELAESDLYIKIRKRRGTKQS</sequence>
<dbReference type="AlphaFoldDB" id="A0A556M9D9"/>
<comment type="caution">
    <text evidence="1">The sequence shown here is derived from an EMBL/GenBank/DDBJ whole genome shotgun (WGS) entry which is preliminary data.</text>
</comment>
<dbReference type="RefSeq" id="WP_144250465.1">
    <property type="nucleotide sequence ID" value="NZ_VLPK01000006.1"/>
</dbReference>
<organism evidence="1 2">
    <name type="scientific">Mucilaginibacter corticis</name>
    <dbReference type="NCBI Taxonomy" id="2597670"/>
    <lineage>
        <taxon>Bacteria</taxon>
        <taxon>Pseudomonadati</taxon>
        <taxon>Bacteroidota</taxon>
        <taxon>Sphingobacteriia</taxon>
        <taxon>Sphingobacteriales</taxon>
        <taxon>Sphingobacteriaceae</taxon>
        <taxon>Mucilaginibacter</taxon>
    </lineage>
</organism>
<dbReference type="OrthoDB" id="770640at2"/>
<evidence type="ECO:0000313" key="1">
    <source>
        <dbReference type="EMBL" id="TSJ36498.1"/>
    </source>
</evidence>
<gene>
    <name evidence="1" type="ORF">FO440_21950</name>
</gene>
<dbReference type="EMBL" id="VLPK01000006">
    <property type="protein sequence ID" value="TSJ36498.1"/>
    <property type="molecule type" value="Genomic_DNA"/>
</dbReference>